<dbReference type="SUPFAM" id="SSF50129">
    <property type="entry name" value="GroES-like"/>
    <property type="match status" value="1"/>
</dbReference>
<dbReference type="CDD" id="cd08292">
    <property type="entry name" value="ETR_like_2"/>
    <property type="match status" value="1"/>
</dbReference>
<evidence type="ECO:0000256" key="9">
    <source>
        <dbReference type="ARBA" id="ARBA00038963"/>
    </source>
</evidence>
<dbReference type="GO" id="GO:0141148">
    <property type="term" value="F:enoyl-[acyl-carrier-protein] reductase (NADPH) activity"/>
    <property type="evidence" value="ECO:0007669"/>
    <property type="project" value="UniProtKB-EC"/>
</dbReference>
<evidence type="ECO:0000256" key="3">
    <source>
        <dbReference type="ARBA" id="ARBA00022832"/>
    </source>
</evidence>
<keyword evidence="7" id="KW-0443">Lipid metabolism</keyword>
<dbReference type="EC" id="1.3.1.104" evidence="9"/>
<evidence type="ECO:0000256" key="5">
    <source>
        <dbReference type="ARBA" id="ARBA00022946"/>
    </source>
</evidence>
<keyword evidence="13" id="KW-1185">Reference proteome</keyword>
<keyword evidence="8" id="KW-0275">Fatty acid biosynthesis</keyword>
<sequence>MRAAIHDTFGEPADVLKTETVDTPIPGKGEVLIKTILSPIHNHDLWTVRGNYGYKPDLPGAIGGSEAIGTVASVGEGVDEAMIGKRVTIAGVHGTWAEYFTAPAAGVLPLPDSIPDTLGAQLIAMPFSAISLLELLQAKPGDWIIQTAANGAVGKIMAVLAKSRDINLINLVRREEAVKELTDLGMDNVLSTSTEGWQKQARTLIGKAGAVSAIDSVGGEMGAELVDLLGVNGELYVFGTATGAPLQLNSGALIMKQITVKGFWGSMVSNDMDPADRKRLITELLTLAVKGELTLEDGGAFDLDDVTEAMKAALTPGRAGKVMLRG</sequence>
<proteinExistence type="inferred from homology"/>
<evidence type="ECO:0000256" key="1">
    <source>
        <dbReference type="ARBA" id="ARBA00010371"/>
    </source>
</evidence>
<keyword evidence="4" id="KW-0521">NADP</keyword>
<evidence type="ECO:0000259" key="11">
    <source>
        <dbReference type="SMART" id="SM00829"/>
    </source>
</evidence>
<dbReference type="Gene3D" id="3.90.180.10">
    <property type="entry name" value="Medium-chain alcohol dehydrogenases, catalytic domain"/>
    <property type="match status" value="1"/>
</dbReference>
<dbReference type="PANTHER" id="PTHR43981">
    <property type="entry name" value="ENOYL-[ACYL-CARRIER-PROTEIN] REDUCTASE, MITOCHONDRIAL"/>
    <property type="match status" value="1"/>
</dbReference>
<dbReference type="Pfam" id="PF00107">
    <property type="entry name" value="ADH_zinc_N"/>
    <property type="match status" value="1"/>
</dbReference>
<dbReference type="InterPro" id="IPR013149">
    <property type="entry name" value="ADH-like_C"/>
</dbReference>
<dbReference type="InterPro" id="IPR011032">
    <property type="entry name" value="GroES-like_sf"/>
</dbReference>
<keyword evidence="6" id="KW-0560">Oxidoreductase</keyword>
<dbReference type="Proteomes" id="UP000199550">
    <property type="component" value="Unassembled WGS sequence"/>
</dbReference>
<evidence type="ECO:0000256" key="6">
    <source>
        <dbReference type="ARBA" id="ARBA00023002"/>
    </source>
</evidence>
<feature type="domain" description="Enoyl reductase (ER)" evidence="11">
    <location>
        <begin position="11"/>
        <end position="324"/>
    </location>
</feature>
<dbReference type="SMART" id="SM00829">
    <property type="entry name" value="PKS_ER"/>
    <property type="match status" value="1"/>
</dbReference>
<organism evidence="12 13">
    <name type="scientific">Loktanella salsilacus</name>
    <dbReference type="NCBI Taxonomy" id="195913"/>
    <lineage>
        <taxon>Bacteria</taxon>
        <taxon>Pseudomonadati</taxon>
        <taxon>Pseudomonadota</taxon>
        <taxon>Alphaproteobacteria</taxon>
        <taxon>Rhodobacterales</taxon>
        <taxon>Roseobacteraceae</taxon>
        <taxon>Loktanella</taxon>
    </lineage>
</organism>
<dbReference type="AlphaFoldDB" id="A0A1I4GTG6"/>
<evidence type="ECO:0000256" key="4">
    <source>
        <dbReference type="ARBA" id="ARBA00022857"/>
    </source>
</evidence>
<keyword evidence="5" id="KW-0809">Transit peptide</keyword>
<evidence type="ECO:0000256" key="10">
    <source>
        <dbReference type="ARBA" id="ARBA00048843"/>
    </source>
</evidence>
<dbReference type="GeneID" id="97889588"/>
<evidence type="ECO:0000313" key="12">
    <source>
        <dbReference type="EMBL" id="SFL33209.1"/>
    </source>
</evidence>
<keyword evidence="3" id="KW-0276">Fatty acid metabolism</keyword>
<dbReference type="PANTHER" id="PTHR43981:SF2">
    <property type="entry name" value="ENOYL-[ACYL-CARRIER-PROTEIN] REDUCTASE, MITOCHONDRIAL"/>
    <property type="match status" value="1"/>
</dbReference>
<dbReference type="InterPro" id="IPR051034">
    <property type="entry name" value="Mito_Enoyl-ACP_Reductase"/>
</dbReference>
<comment type="catalytic activity">
    <reaction evidence="10">
        <text>a 2,3-saturated acyl-[ACP] + NADP(+) = a (2E)-enoyl-[ACP] + NADPH + H(+)</text>
        <dbReference type="Rhea" id="RHEA:22564"/>
        <dbReference type="Rhea" id="RHEA-COMP:9925"/>
        <dbReference type="Rhea" id="RHEA-COMP:9926"/>
        <dbReference type="ChEBI" id="CHEBI:15378"/>
        <dbReference type="ChEBI" id="CHEBI:57783"/>
        <dbReference type="ChEBI" id="CHEBI:58349"/>
        <dbReference type="ChEBI" id="CHEBI:78784"/>
        <dbReference type="ChEBI" id="CHEBI:78785"/>
        <dbReference type="EC" id="1.3.1.104"/>
    </reaction>
</comment>
<dbReference type="InterPro" id="IPR036291">
    <property type="entry name" value="NAD(P)-bd_dom_sf"/>
</dbReference>
<dbReference type="OrthoDB" id="9788224at2"/>
<dbReference type="SUPFAM" id="SSF51735">
    <property type="entry name" value="NAD(P)-binding Rossmann-fold domains"/>
    <property type="match status" value="1"/>
</dbReference>
<dbReference type="EMBL" id="FOTF01000014">
    <property type="protein sequence ID" value="SFL33209.1"/>
    <property type="molecule type" value="Genomic_DNA"/>
</dbReference>
<comment type="similarity">
    <text evidence="1">Belongs to the zinc-containing alcohol dehydrogenase family. Quinone oxidoreductase subfamily.</text>
</comment>
<dbReference type="Gene3D" id="3.40.50.720">
    <property type="entry name" value="NAD(P)-binding Rossmann-like Domain"/>
    <property type="match status" value="1"/>
</dbReference>
<dbReference type="InterPro" id="IPR020843">
    <property type="entry name" value="ER"/>
</dbReference>
<dbReference type="Pfam" id="PF08240">
    <property type="entry name" value="ADH_N"/>
    <property type="match status" value="1"/>
</dbReference>
<dbReference type="GO" id="GO:0006633">
    <property type="term" value="P:fatty acid biosynthetic process"/>
    <property type="evidence" value="ECO:0007669"/>
    <property type="project" value="UniProtKB-KW"/>
</dbReference>
<evidence type="ECO:0000313" key="13">
    <source>
        <dbReference type="Proteomes" id="UP000199550"/>
    </source>
</evidence>
<dbReference type="STRING" id="195913.SAMN04488004_11462"/>
<accession>A0A1I4GTG6</accession>
<evidence type="ECO:0000256" key="7">
    <source>
        <dbReference type="ARBA" id="ARBA00023098"/>
    </source>
</evidence>
<reference evidence="12 13" key="1">
    <citation type="submission" date="2016-10" db="EMBL/GenBank/DDBJ databases">
        <authorList>
            <person name="de Groot N.N."/>
        </authorList>
    </citation>
    <scope>NUCLEOTIDE SEQUENCE [LARGE SCALE GENOMIC DNA]</scope>
    <source>
        <strain evidence="12 13">DSM 16199</strain>
    </source>
</reference>
<protein>
    <recommendedName>
        <fullName evidence="9">enoyl-[acyl-carrier-protein] reductase</fullName>
        <ecNumber evidence="9">1.3.1.104</ecNumber>
    </recommendedName>
</protein>
<keyword evidence="2" id="KW-0444">Lipid biosynthesis</keyword>
<evidence type="ECO:0000256" key="8">
    <source>
        <dbReference type="ARBA" id="ARBA00023160"/>
    </source>
</evidence>
<dbReference type="RefSeq" id="WP_090190207.1">
    <property type="nucleotide sequence ID" value="NZ_CP072994.1"/>
</dbReference>
<dbReference type="InterPro" id="IPR013154">
    <property type="entry name" value="ADH-like_N"/>
</dbReference>
<evidence type="ECO:0000256" key="2">
    <source>
        <dbReference type="ARBA" id="ARBA00022516"/>
    </source>
</evidence>
<name>A0A1I4GTG6_9RHOB</name>
<gene>
    <name evidence="12" type="ORF">SAMN04488004_11462</name>
</gene>